<evidence type="ECO:0000313" key="9">
    <source>
        <dbReference type="EMBL" id="AXG79105.1"/>
    </source>
</evidence>
<gene>
    <name evidence="9" type="ORF">DVK44_17045</name>
</gene>
<feature type="domain" description="SSD" evidence="8">
    <location>
        <begin position="218"/>
        <end position="350"/>
    </location>
</feature>
<evidence type="ECO:0000256" key="5">
    <source>
        <dbReference type="ARBA" id="ARBA00022989"/>
    </source>
</evidence>
<organism evidence="9 10">
    <name type="scientific">Streptomyces paludis</name>
    <dbReference type="NCBI Taxonomy" id="2282738"/>
    <lineage>
        <taxon>Bacteria</taxon>
        <taxon>Bacillati</taxon>
        <taxon>Actinomycetota</taxon>
        <taxon>Actinomycetes</taxon>
        <taxon>Kitasatosporales</taxon>
        <taxon>Streptomycetaceae</taxon>
        <taxon>Streptomyces</taxon>
    </lineage>
</organism>
<evidence type="ECO:0000256" key="1">
    <source>
        <dbReference type="ARBA" id="ARBA00004651"/>
    </source>
</evidence>
<protein>
    <submittedName>
        <fullName evidence="9">MMPL family transporter</fullName>
    </submittedName>
</protein>
<dbReference type="Gene3D" id="1.20.1640.10">
    <property type="entry name" value="Multidrug efflux transporter AcrB transmembrane domain"/>
    <property type="match status" value="2"/>
</dbReference>
<feature type="transmembrane region" description="Helical" evidence="7">
    <location>
        <begin position="252"/>
        <end position="272"/>
    </location>
</feature>
<comment type="similarity">
    <text evidence="2">Belongs to the resistance-nodulation-cell division (RND) (TC 2.A.6) family. MmpL subfamily.</text>
</comment>
<dbReference type="PROSITE" id="PS50156">
    <property type="entry name" value="SSD"/>
    <property type="match status" value="1"/>
</dbReference>
<dbReference type="InterPro" id="IPR004869">
    <property type="entry name" value="MMPL_dom"/>
</dbReference>
<feature type="transmembrane region" description="Helical" evidence="7">
    <location>
        <begin position="655"/>
        <end position="674"/>
    </location>
</feature>
<evidence type="ECO:0000313" key="10">
    <source>
        <dbReference type="Proteomes" id="UP000253868"/>
    </source>
</evidence>
<dbReference type="InterPro" id="IPR000731">
    <property type="entry name" value="SSD"/>
</dbReference>
<dbReference type="EMBL" id="CP031194">
    <property type="protein sequence ID" value="AXG79105.1"/>
    <property type="molecule type" value="Genomic_DNA"/>
</dbReference>
<evidence type="ECO:0000256" key="6">
    <source>
        <dbReference type="ARBA" id="ARBA00023136"/>
    </source>
</evidence>
<reference evidence="10" key="1">
    <citation type="submission" date="2018-07" db="EMBL/GenBank/DDBJ databases">
        <authorList>
            <person name="Zhao J."/>
        </authorList>
    </citation>
    <scope>NUCLEOTIDE SEQUENCE [LARGE SCALE GENOMIC DNA]</scope>
    <source>
        <strain evidence="10">GSSD-12</strain>
    </source>
</reference>
<feature type="transmembrane region" description="Helical" evidence="7">
    <location>
        <begin position="293"/>
        <end position="321"/>
    </location>
</feature>
<dbReference type="InterPro" id="IPR050545">
    <property type="entry name" value="Mycobact_MmpL"/>
</dbReference>
<dbReference type="AlphaFoldDB" id="A0A345HQY1"/>
<comment type="subcellular location">
    <subcellularLocation>
        <location evidence="1">Cell membrane</location>
        <topology evidence="1">Multi-pass membrane protein</topology>
    </subcellularLocation>
</comment>
<dbReference type="RefSeq" id="WP_114660438.1">
    <property type="nucleotide sequence ID" value="NZ_CP031194.1"/>
</dbReference>
<keyword evidence="4 7" id="KW-0812">Transmembrane</keyword>
<dbReference type="OrthoDB" id="7051771at2"/>
<accession>A0A345HQY1</accession>
<evidence type="ECO:0000256" key="2">
    <source>
        <dbReference type="ARBA" id="ARBA00010157"/>
    </source>
</evidence>
<dbReference type="GO" id="GO:0005886">
    <property type="term" value="C:plasma membrane"/>
    <property type="evidence" value="ECO:0007669"/>
    <property type="project" value="UniProtKB-SubCell"/>
</dbReference>
<feature type="transmembrane region" description="Helical" evidence="7">
    <location>
        <begin position="680"/>
        <end position="707"/>
    </location>
</feature>
<dbReference type="PANTHER" id="PTHR33406">
    <property type="entry name" value="MEMBRANE PROTEIN MJ1562-RELATED"/>
    <property type="match status" value="1"/>
</dbReference>
<dbReference type="SUPFAM" id="SSF82866">
    <property type="entry name" value="Multidrug efflux transporter AcrB transmembrane domain"/>
    <property type="match status" value="2"/>
</dbReference>
<evidence type="ECO:0000256" key="4">
    <source>
        <dbReference type="ARBA" id="ARBA00022692"/>
    </source>
</evidence>
<feature type="transmembrane region" description="Helical" evidence="7">
    <location>
        <begin position="226"/>
        <end position="246"/>
    </location>
</feature>
<evidence type="ECO:0000256" key="7">
    <source>
        <dbReference type="SAM" id="Phobius"/>
    </source>
</evidence>
<dbReference type="Pfam" id="PF03176">
    <property type="entry name" value="MMPL"/>
    <property type="match status" value="2"/>
</dbReference>
<feature type="transmembrane region" description="Helical" evidence="7">
    <location>
        <begin position="570"/>
        <end position="592"/>
    </location>
</feature>
<dbReference type="PANTHER" id="PTHR33406:SF11">
    <property type="entry name" value="MEMBRANE PROTEIN SCO6666-RELATED"/>
    <property type="match status" value="1"/>
</dbReference>
<evidence type="ECO:0000256" key="3">
    <source>
        <dbReference type="ARBA" id="ARBA00022475"/>
    </source>
</evidence>
<keyword evidence="5 7" id="KW-1133">Transmembrane helix</keyword>
<name>A0A345HQY1_9ACTN</name>
<feature type="transmembrane region" description="Helical" evidence="7">
    <location>
        <begin position="544"/>
        <end position="563"/>
    </location>
</feature>
<feature type="transmembrane region" description="Helical" evidence="7">
    <location>
        <begin position="604"/>
        <end position="628"/>
    </location>
</feature>
<feature type="transmembrane region" description="Helical" evidence="7">
    <location>
        <begin position="327"/>
        <end position="351"/>
    </location>
</feature>
<sequence length="754" mass="78566">MATLLYRLGRTAYRRWPVFLAGWLIALVAAGAVAGAFSKPMTSSFTIPGIPSMRAAELQRELFPGARDVEAPTVTVVVAAPKGAKLAEEPYASAIARLVSEIGALEHVPGPVAGPVEAADALRRTAGDAPELLAATLPLSADGRVGTVDFAFDVPEVADVTPEMKTEVMDILGDARGAGLQVEVSGPGMETMAAPGSTAEIIGIGVALVVLALTFGSLVSAGMPVLSAGVGVGLGVLGITALTAFVDVPDTTTILATMLGLAVGIDYALFILARYRGELQHTEDREEAMGIAVGTAGSAVVFAGLTVIIALVALSVVGIGFLTAMGLGAAVTVAISILVALTLIPALGGMLKSKIFGGRFRRYVPARDESGEVLNHGVRWARVVARAPFVWILVVVIGLGAMALPFKDIHMGLPGDSTAPTDTTARKASDLITESFGPGRLSPLLVVVDGRNVTPAQRQRAYEQVTAWAAGQDNVAHAALAGTSENGAMVLVEPAAGPESVAAEELLSDLRDTAVIEKRTGVTLGVTGISAVQADISDRLSGALVPYLAIVIGLAFLLLVLVFRSILVPLTATFGFLLSILATLGAMVAVFQKSAFGWFPGEPIVSFLPIFLVGVVFGLAMDYQVFLVTRIREAHVRGASPQEAVRDGFRSSARVVTAAALIMTAVFSGFVFMADTMIKSMGFGLAVAVIFDAFAVRMCLIPALLYLMGDKAWWLPKWLDRVLPNVDIEGENAMTDSGDQRLAGDQRLDKAGAR</sequence>
<keyword evidence="10" id="KW-1185">Reference proteome</keyword>
<feature type="transmembrane region" description="Helical" evidence="7">
    <location>
        <begin position="201"/>
        <end position="219"/>
    </location>
</feature>
<dbReference type="KEGG" id="spad:DVK44_17045"/>
<dbReference type="Proteomes" id="UP000253868">
    <property type="component" value="Chromosome"/>
</dbReference>
<keyword evidence="3" id="KW-1003">Cell membrane</keyword>
<evidence type="ECO:0000259" key="8">
    <source>
        <dbReference type="PROSITE" id="PS50156"/>
    </source>
</evidence>
<proteinExistence type="inferred from homology"/>
<feature type="transmembrane region" description="Helical" evidence="7">
    <location>
        <begin position="389"/>
        <end position="406"/>
    </location>
</feature>
<keyword evidence="6 7" id="KW-0472">Membrane</keyword>